<keyword evidence="2" id="KW-1185">Reference proteome</keyword>
<dbReference type="InParanoid" id="F2U169"/>
<dbReference type="AlphaFoldDB" id="F2U169"/>
<evidence type="ECO:0000313" key="1">
    <source>
        <dbReference type="EMBL" id="EGD80643.1"/>
    </source>
</evidence>
<dbReference type="KEGG" id="sre:PTSG_01231"/>
<name>F2U169_SALR5</name>
<dbReference type="Proteomes" id="UP000007799">
    <property type="component" value="Unassembled WGS sequence"/>
</dbReference>
<dbReference type="EMBL" id="GL832958">
    <property type="protein sequence ID" value="EGD80643.1"/>
    <property type="molecule type" value="Genomic_DNA"/>
</dbReference>
<dbReference type="RefSeq" id="XP_004997204.1">
    <property type="nucleotide sequence ID" value="XM_004997147.1"/>
</dbReference>
<dbReference type="GeneID" id="16077800"/>
<accession>F2U169</accession>
<proteinExistence type="predicted"/>
<evidence type="ECO:0000313" key="2">
    <source>
        <dbReference type="Proteomes" id="UP000007799"/>
    </source>
</evidence>
<gene>
    <name evidence="1" type="ORF">PTSG_01231</name>
</gene>
<protein>
    <submittedName>
        <fullName evidence="1">Uncharacterized protein</fullName>
    </submittedName>
</protein>
<dbReference type="Gene3D" id="3.40.30.10">
    <property type="entry name" value="Glutaredoxin"/>
    <property type="match status" value="1"/>
</dbReference>
<reference evidence="1" key="1">
    <citation type="submission" date="2009-08" db="EMBL/GenBank/DDBJ databases">
        <title>Annotation of Salpingoeca rosetta.</title>
        <authorList>
            <consortium name="The Broad Institute Genome Sequencing Platform"/>
            <person name="Russ C."/>
            <person name="Cuomo C."/>
            <person name="Burger G."/>
            <person name="Gray M.W."/>
            <person name="Holland P.W.H."/>
            <person name="King N."/>
            <person name="Lang F.B.F."/>
            <person name="Roger A.J."/>
            <person name="Ruiz-Trillo I."/>
            <person name="Young S.K."/>
            <person name="Zeng Q."/>
            <person name="Gargeya S."/>
            <person name="Alvarado L."/>
            <person name="Berlin A."/>
            <person name="Chapman S.B."/>
            <person name="Chen Z."/>
            <person name="Freedman E."/>
            <person name="Gellesch M."/>
            <person name="Goldberg J."/>
            <person name="Griggs A."/>
            <person name="Gujja S."/>
            <person name="Heilman E."/>
            <person name="Heiman D."/>
            <person name="Howarth C."/>
            <person name="Mehta T."/>
            <person name="Neiman D."/>
            <person name="Pearson M."/>
            <person name="Roberts A."/>
            <person name="Saif S."/>
            <person name="Shea T."/>
            <person name="Shenoy N."/>
            <person name="Sisk P."/>
            <person name="Stolte C."/>
            <person name="Sykes S."/>
            <person name="White J."/>
            <person name="Yandava C."/>
            <person name="Haas B."/>
            <person name="Nusbaum C."/>
            <person name="Birren B."/>
        </authorList>
    </citation>
    <scope>NUCLEOTIDE SEQUENCE [LARGE SCALE GENOMIC DNA]</scope>
    <source>
        <strain evidence="1">ATCC 50818</strain>
    </source>
</reference>
<organism evidence="2">
    <name type="scientific">Salpingoeca rosetta (strain ATCC 50818 / BSB-021)</name>
    <dbReference type="NCBI Taxonomy" id="946362"/>
    <lineage>
        <taxon>Eukaryota</taxon>
        <taxon>Choanoflagellata</taxon>
        <taxon>Craspedida</taxon>
        <taxon>Salpingoecidae</taxon>
        <taxon>Salpingoeca</taxon>
    </lineage>
</organism>
<sequence>MPRFTMGYWGIRGLGASPRMMLWACGEKDFENIEAFLEHEEVKSFRESAYYRVSPINAPMARVNN</sequence>